<dbReference type="RefSeq" id="XP_018234086.1">
    <property type="nucleotide sequence ID" value="XM_018398132.1"/>
</dbReference>
<dbReference type="AlphaFoldDB" id="A0A0J9WH25"/>
<evidence type="ECO:0000313" key="2">
    <source>
        <dbReference type="Proteomes" id="UP000009097"/>
    </source>
</evidence>
<evidence type="ECO:0000313" key="1">
    <source>
        <dbReference type="EMBL" id="KNA96041.1"/>
    </source>
</evidence>
<dbReference type="RefSeq" id="XP_018234087.1">
    <property type="nucleotide sequence ID" value="XM_018398133.1"/>
</dbReference>
<dbReference type="GeneID" id="28958791"/>
<name>A0A0J9WH25_FUSO4</name>
<organism evidence="1 2">
    <name type="scientific">Fusarium oxysporum f. sp. lycopersici (strain 4287 / CBS 123668 / FGSC 9935 / NRRL 34936)</name>
    <name type="common">Fusarium vascular wilt of tomato</name>
    <dbReference type="NCBI Taxonomy" id="426428"/>
    <lineage>
        <taxon>Eukaryota</taxon>
        <taxon>Fungi</taxon>
        <taxon>Dikarya</taxon>
        <taxon>Ascomycota</taxon>
        <taxon>Pezizomycotina</taxon>
        <taxon>Sordariomycetes</taxon>
        <taxon>Hypocreomycetidae</taxon>
        <taxon>Hypocreales</taxon>
        <taxon>Nectriaceae</taxon>
        <taxon>Fusarium</taxon>
        <taxon>Fusarium oxysporum species complex</taxon>
    </lineage>
</organism>
<sequence length="88" mass="10083">MTTAITSDHNAKLPEICINDGVICITTVIERTYHDTPSSNDCTEKERTREREEFMAVVRLSLTELPFIELLQTSGRQLVKHFDIMSKL</sequence>
<protein>
    <submittedName>
        <fullName evidence="1">Uncharacterized protein</fullName>
    </submittedName>
</protein>
<dbReference type="EMBL" id="DS231696">
    <property type="protein sequence ID" value="KNA96040.1"/>
    <property type="molecule type" value="Genomic_DNA"/>
</dbReference>
<dbReference type="EMBL" id="DS231696">
    <property type="protein sequence ID" value="KNA96041.1"/>
    <property type="molecule type" value="Genomic_DNA"/>
</dbReference>
<gene>
    <name evidence="1" type="ORF">FOXG_18085</name>
</gene>
<reference evidence="1" key="2">
    <citation type="journal article" date="2010" name="Nature">
        <title>Comparative genomics reveals mobile pathogenicity chromosomes in Fusarium.</title>
        <authorList>
            <person name="Ma L.J."/>
            <person name="van der Does H.C."/>
            <person name="Borkovich K.A."/>
            <person name="Coleman J.J."/>
            <person name="Daboussi M.J."/>
            <person name="Di Pietro A."/>
            <person name="Dufresne M."/>
            <person name="Freitag M."/>
            <person name="Grabherr M."/>
            <person name="Henrissat B."/>
            <person name="Houterman P.M."/>
            <person name="Kang S."/>
            <person name="Shim W.B."/>
            <person name="Woloshuk C."/>
            <person name="Xie X."/>
            <person name="Xu J.R."/>
            <person name="Antoniw J."/>
            <person name="Baker S.E."/>
            <person name="Bluhm B.H."/>
            <person name="Breakspear A."/>
            <person name="Brown D.W."/>
            <person name="Butchko R.A."/>
            <person name="Chapman S."/>
            <person name="Coulson R."/>
            <person name="Coutinho P.M."/>
            <person name="Danchin E.G."/>
            <person name="Diener A."/>
            <person name="Gale L.R."/>
            <person name="Gardiner D.M."/>
            <person name="Goff S."/>
            <person name="Hammond-Kosack K.E."/>
            <person name="Hilburn K."/>
            <person name="Hua-Van A."/>
            <person name="Jonkers W."/>
            <person name="Kazan K."/>
            <person name="Kodira C.D."/>
            <person name="Koehrsen M."/>
            <person name="Kumar L."/>
            <person name="Lee Y.H."/>
            <person name="Li L."/>
            <person name="Manners J.M."/>
            <person name="Miranda-Saavedra D."/>
            <person name="Mukherjee M."/>
            <person name="Park G."/>
            <person name="Park J."/>
            <person name="Park S.Y."/>
            <person name="Proctor R.H."/>
            <person name="Regev A."/>
            <person name="Ruiz-Roldan M.C."/>
            <person name="Sain D."/>
            <person name="Sakthikumar S."/>
            <person name="Sykes S."/>
            <person name="Schwartz D.C."/>
            <person name="Turgeon B.G."/>
            <person name="Wapinski I."/>
            <person name="Yoder O."/>
            <person name="Young S."/>
            <person name="Zeng Q."/>
            <person name="Zhou S."/>
            <person name="Galagan J."/>
            <person name="Cuomo C.A."/>
            <person name="Kistler H.C."/>
            <person name="Rep M."/>
        </authorList>
    </citation>
    <scope>NUCLEOTIDE SEQUENCE [LARGE SCALE GENOMIC DNA]</scope>
    <source>
        <strain evidence="1">4287</strain>
    </source>
</reference>
<reference evidence="1" key="1">
    <citation type="submission" date="2007-04" db="EMBL/GenBank/DDBJ databases">
        <authorList>
            <consortium name="The Broad Institute Genome Sequencing Platform"/>
            <person name="Birren B."/>
            <person name="Lander E."/>
            <person name="Galagan J."/>
            <person name="Nusbaum C."/>
            <person name="Devon K."/>
            <person name="Ma L.-J."/>
            <person name="Jaffe D."/>
            <person name="Butler J."/>
            <person name="Alvarez P."/>
            <person name="Gnerre S."/>
            <person name="Grabherr M."/>
            <person name="Kleber M."/>
            <person name="Mauceli E."/>
            <person name="Brockman W."/>
            <person name="MacCallum I.A."/>
            <person name="Young S."/>
            <person name="LaButti K."/>
            <person name="DeCaprio D."/>
            <person name="Crawford M."/>
            <person name="Koehrsen M."/>
            <person name="Engels R."/>
            <person name="Montgomery P."/>
            <person name="Pearson M."/>
            <person name="Howarth C."/>
            <person name="Larson L."/>
            <person name="White J."/>
            <person name="O'Leary S."/>
            <person name="Kodira C."/>
            <person name="Zeng Q."/>
            <person name="Yandava C."/>
            <person name="Alvarado L."/>
            <person name="Kistler C."/>
            <person name="Shim W.-B."/>
            <person name="Kang S."/>
            <person name="Woloshuk C."/>
        </authorList>
    </citation>
    <scope>NUCLEOTIDE SEQUENCE</scope>
    <source>
        <strain evidence="1">4287</strain>
    </source>
</reference>
<dbReference type="KEGG" id="fox:FOXG_18085"/>
<accession>A0A0J9WH25</accession>
<proteinExistence type="predicted"/>
<dbReference type="Proteomes" id="UP000009097">
    <property type="component" value="Unassembled WGS sequence"/>
</dbReference>
<dbReference type="VEuPathDB" id="FungiDB:FOXG_18085"/>